<proteinExistence type="predicted"/>
<dbReference type="InterPro" id="IPR003661">
    <property type="entry name" value="HisK_dim/P_dom"/>
</dbReference>
<keyword evidence="7 12" id="KW-0812">Transmembrane</keyword>
<dbReference type="Gene3D" id="1.10.287.130">
    <property type="match status" value="1"/>
</dbReference>
<dbReference type="SUPFAM" id="SSF47384">
    <property type="entry name" value="Homodimeric domain of signal transducing histidine kinase"/>
    <property type="match status" value="1"/>
</dbReference>
<dbReference type="CDD" id="cd00075">
    <property type="entry name" value="HATPase"/>
    <property type="match status" value="1"/>
</dbReference>
<dbReference type="PANTHER" id="PTHR45436">
    <property type="entry name" value="SENSOR HISTIDINE KINASE YKOH"/>
    <property type="match status" value="1"/>
</dbReference>
<organism evidence="15 16">
    <name type="scientific">Amycolatopsis albispora</name>
    <dbReference type="NCBI Taxonomy" id="1804986"/>
    <lineage>
        <taxon>Bacteria</taxon>
        <taxon>Bacillati</taxon>
        <taxon>Actinomycetota</taxon>
        <taxon>Actinomycetes</taxon>
        <taxon>Pseudonocardiales</taxon>
        <taxon>Pseudonocardiaceae</taxon>
        <taxon>Amycolatopsis</taxon>
    </lineage>
</organism>
<dbReference type="SMART" id="SM00388">
    <property type="entry name" value="HisKA"/>
    <property type="match status" value="1"/>
</dbReference>
<name>A0A344L4W1_9PSEU</name>
<dbReference type="InterPro" id="IPR036097">
    <property type="entry name" value="HisK_dim/P_sf"/>
</dbReference>
<keyword evidence="6" id="KW-0808">Transferase</keyword>
<dbReference type="SMART" id="SM00387">
    <property type="entry name" value="HATPase_c"/>
    <property type="match status" value="1"/>
</dbReference>
<evidence type="ECO:0000256" key="3">
    <source>
        <dbReference type="ARBA" id="ARBA00004236"/>
    </source>
</evidence>
<keyword evidence="16" id="KW-1185">Reference proteome</keyword>
<evidence type="ECO:0000256" key="5">
    <source>
        <dbReference type="ARBA" id="ARBA00022553"/>
    </source>
</evidence>
<evidence type="ECO:0000256" key="1">
    <source>
        <dbReference type="ARBA" id="ARBA00000085"/>
    </source>
</evidence>
<dbReference type="RefSeq" id="WP_113692333.1">
    <property type="nucleotide sequence ID" value="NZ_CP015163.1"/>
</dbReference>
<dbReference type="SUPFAM" id="SSF55874">
    <property type="entry name" value="ATPase domain of HSP90 chaperone/DNA topoisomerase II/histidine kinase"/>
    <property type="match status" value="1"/>
</dbReference>
<sequence length="491" mass="53221">MSRWLGAWNRLRLGTRLAFALAALSLVVFAIVGALTVGIMRDYLRDRLDDQLTSSQLDESEKLRKYPAKDPTPFYSWYSVAFEVRDGVATPKPEDRLPQDVEDLAGVARAATETEVIQTVHLRGEGDFRVRACPIDRANGTVLVSAAPEAELDSTVQQLIAVEVATFSLALAILVITGRIVLRRGLRPLSDMADTAHDITTRDLTDSPDLPVRATGTGGGAEVDELRTALNTMLAHIDSSLGARTAAEQRLRRFIADASHELRTPLTSIRGYADLFQYAAANEPAEREAHLARLRQEASRMSLLLDDLLLLARLDDAEAETPLRREELDLADLVATAGDAFRAAHADHPLTMDISDISDISDTFATEPGPIRLSADPLRLRQVLDNLLTNAAVHTPAGTAVTLTARASAGEVVLEVADAGPGIPAGDQARIFDRFYRVDRSRARQRGGSGLGLAVVHSLVTAHGGTVTLASSPDGTRFTVRLPRTRNEDPR</sequence>
<evidence type="ECO:0000259" key="13">
    <source>
        <dbReference type="PROSITE" id="PS50109"/>
    </source>
</evidence>
<evidence type="ECO:0000256" key="4">
    <source>
        <dbReference type="ARBA" id="ARBA00012438"/>
    </source>
</evidence>
<evidence type="ECO:0000256" key="11">
    <source>
        <dbReference type="ARBA" id="ARBA00023136"/>
    </source>
</evidence>
<evidence type="ECO:0000313" key="15">
    <source>
        <dbReference type="EMBL" id="AXB43085.1"/>
    </source>
</evidence>
<dbReference type="InterPro" id="IPR003594">
    <property type="entry name" value="HATPase_dom"/>
</dbReference>
<dbReference type="PROSITE" id="PS50109">
    <property type="entry name" value="HIS_KIN"/>
    <property type="match status" value="1"/>
</dbReference>
<comment type="cofactor">
    <cofactor evidence="2">
        <name>a divalent metal cation</name>
        <dbReference type="ChEBI" id="CHEBI:60240"/>
    </cofactor>
</comment>
<dbReference type="Pfam" id="PF00672">
    <property type="entry name" value="HAMP"/>
    <property type="match status" value="1"/>
</dbReference>
<dbReference type="InterPro" id="IPR005467">
    <property type="entry name" value="His_kinase_dom"/>
</dbReference>
<dbReference type="Gene3D" id="6.10.340.10">
    <property type="match status" value="1"/>
</dbReference>
<keyword evidence="8 15" id="KW-0418">Kinase</keyword>
<dbReference type="EC" id="2.7.13.3" evidence="4"/>
<evidence type="ECO:0000256" key="6">
    <source>
        <dbReference type="ARBA" id="ARBA00022679"/>
    </source>
</evidence>
<feature type="transmembrane region" description="Helical" evidence="12">
    <location>
        <begin position="159"/>
        <end position="182"/>
    </location>
</feature>
<evidence type="ECO:0000256" key="9">
    <source>
        <dbReference type="ARBA" id="ARBA00022989"/>
    </source>
</evidence>
<dbReference type="GO" id="GO:0005886">
    <property type="term" value="C:plasma membrane"/>
    <property type="evidence" value="ECO:0007669"/>
    <property type="project" value="UniProtKB-SubCell"/>
</dbReference>
<dbReference type="Gene3D" id="3.30.565.10">
    <property type="entry name" value="Histidine kinase-like ATPase, C-terminal domain"/>
    <property type="match status" value="1"/>
</dbReference>
<keyword evidence="9 12" id="KW-1133">Transmembrane helix</keyword>
<dbReference type="PANTHER" id="PTHR45436:SF5">
    <property type="entry name" value="SENSOR HISTIDINE KINASE TRCS"/>
    <property type="match status" value="1"/>
</dbReference>
<dbReference type="Pfam" id="PF00512">
    <property type="entry name" value="HisKA"/>
    <property type="match status" value="1"/>
</dbReference>
<protein>
    <recommendedName>
        <fullName evidence="4">histidine kinase</fullName>
        <ecNumber evidence="4">2.7.13.3</ecNumber>
    </recommendedName>
</protein>
<dbReference type="GO" id="GO:0005509">
    <property type="term" value="F:calcium ion binding"/>
    <property type="evidence" value="ECO:0007669"/>
    <property type="project" value="UniProtKB-ARBA"/>
</dbReference>
<dbReference type="InterPro" id="IPR004358">
    <property type="entry name" value="Sig_transdc_His_kin-like_C"/>
</dbReference>
<feature type="domain" description="HAMP" evidence="14">
    <location>
        <begin position="183"/>
        <end position="242"/>
    </location>
</feature>
<reference evidence="15 16" key="1">
    <citation type="submission" date="2016-04" db="EMBL/GenBank/DDBJ databases">
        <title>Complete genome sequence and analysis of deep-sea sediment isolate, Amycolatopsis sp. WP1.</title>
        <authorList>
            <person name="Wang H."/>
            <person name="Chen S."/>
            <person name="Wu Q."/>
        </authorList>
    </citation>
    <scope>NUCLEOTIDE SEQUENCE [LARGE SCALE GENOMIC DNA]</scope>
    <source>
        <strain evidence="15 16">WP1</strain>
    </source>
</reference>
<dbReference type="PRINTS" id="PR00344">
    <property type="entry name" value="BCTRLSENSOR"/>
</dbReference>
<keyword evidence="10" id="KW-0902">Two-component regulatory system</keyword>
<comment type="catalytic activity">
    <reaction evidence="1">
        <text>ATP + protein L-histidine = ADP + protein N-phospho-L-histidine.</text>
        <dbReference type="EC" id="2.7.13.3"/>
    </reaction>
</comment>
<dbReference type="Proteomes" id="UP000250434">
    <property type="component" value="Chromosome"/>
</dbReference>
<accession>A0A344L4W1</accession>
<dbReference type="PROSITE" id="PS50885">
    <property type="entry name" value="HAMP"/>
    <property type="match status" value="1"/>
</dbReference>
<gene>
    <name evidence="15" type="ORF">A4R43_11445</name>
</gene>
<dbReference type="KEGG" id="aab:A4R43_11445"/>
<dbReference type="InterPro" id="IPR036890">
    <property type="entry name" value="HATPase_C_sf"/>
</dbReference>
<evidence type="ECO:0000313" key="16">
    <source>
        <dbReference type="Proteomes" id="UP000250434"/>
    </source>
</evidence>
<evidence type="ECO:0000259" key="14">
    <source>
        <dbReference type="PROSITE" id="PS50885"/>
    </source>
</evidence>
<comment type="subcellular location">
    <subcellularLocation>
        <location evidence="3">Cell membrane</location>
    </subcellularLocation>
</comment>
<keyword evidence="11 12" id="KW-0472">Membrane</keyword>
<evidence type="ECO:0000256" key="12">
    <source>
        <dbReference type="SAM" id="Phobius"/>
    </source>
</evidence>
<evidence type="ECO:0000256" key="2">
    <source>
        <dbReference type="ARBA" id="ARBA00001968"/>
    </source>
</evidence>
<dbReference type="InterPro" id="IPR050428">
    <property type="entry name" value="TCS_sensor_his_kinase"/>
</dbReference>
<dbReference type="FunFam" id="3.30.565.10:FF:000006">
    <property type="entry name" value="Sensor histidine kinase WalK"/>
    <property type="match status" value="1"/>
</dbReference>
<dbReference type="GO" id="GO:0000155">
    <property type="term" value="F:phosphorelay sensor kinase activity"/>
    <property type="evidence" value="ECO:0007669"/>
    <property type="project" value="InterPro"/>
</dbReference>
<dbReference type="InterPro" id="IPR003660">
    <property type="entry name" value="HAMP_dom"/>
</dbReference>
<dbReference type="OrthoDB" id="9786919at2"/>
<evidence type="ECO:0000256" key="10">
    <source>
        <dbReference type="ARBA" id="ARBA00023012"/>
    </source>
</evidence>
<dbReference type="EMBL" id="CP015163">
    <property type="protein sequence ID" value="AXB43085.1"/>
    <property type="molecule type" value="Genomic_DNA"/>
</dbReference>
<dbReference type="AlphaFoldDB" id="A0A344L4W1"/>
<dbReference type="CDD" id="cd00082">
    <property type="entry name" value="HisKA"/>
    <property type="match status" value="1"/>
</dbReference>
<keyword evidence="5" id="KW-0597">Phosphoprotein</keyword>
<evidence type="ECO:0000256" key="8">
    <source>
        <dbReference type="ARBA" id="ARBA00022777"/>
    </source>
</evidence>
<evidence type="ECO:0000256" key="7">
    <source>
        <dbReference type="ARBA" id="ARBA00022692"/>
    </source>
</evidence>
<dbReference type="SMART" id="SM00304">
    <property type="entry name" value="HAMP"/>
    <property type="match status" value="1"/>
</dbReference>
<dbReference type="Pfam" id="PF02518">
    <property type="entry name" value="HATPase_c"/>
    <property type="match status" value="1"/>
</dbReference>
<feature type="domain" description="Histidine kinase" evidence="13">
    <location>
        <begin position="257"/>
        <end position="486"/>
    </location>
</feature>
<dbReference type="FunFam" id="1.10.287.130:FF:000001">
    <property type="entry name" value="Two-component sensor histidine kinase"/>
    <property type="match status" value="1"/>
</dbReference>